<feature type="domain" description="PIN" evidence="1">
    <location>
        <begin position="6"/>
        <end position="118"/>
    </location>
</feature>
<dbReference type="OrthoDB" id="96029at2157"/>
<dbReference type="InterPro" id="IPR029060">
    <property type="entry name" value="PIN-like_dom_sf"/>
</dbReference>
<dbReference type="AlphaFoldDB" id="A0A0F7IDB6"/>
<reference evidence="2 3" key="1">
    <citation type="submission" date="2015-04" db="EMBL/GenBank/DDBJ databases">
        <title>The complete genome sequence of the hyperthermophilic, obligate iron-reducing archaeon Geoglobus ahangari strain 234T.</title>
        <authorList>
            <person name="Manzella M.P."/>
            <person name="Holmes D.E."/>
            <person name="Rocheleau J.M."/>
            <person name="Chung A."/>
            <person name="Reguera G."/>
            <person name="Kashefi K."/>
        </authorList>
    </citation>
    <scope>NUCLEOTIDE SEQUENCE [LARGE SCALE GENOMIC DNA]</scope>
    <source>
        <strain evidence="2 3">234</strain>
    </source>
</reference>
<dbReference type="GeneID" id="24803938"/>
<accession>A0A0F7IDB6</accession>
<dbReference type="InParanoid" id="A0A0F7IDB6"/>
<dbReference type="Proteomes" id="UP000034723">
    <property type="component" value="Chromosome"/>
</dbReference>
<evidence type="ECO:0000313" key="2">
    <source>
        <dbReference type="EMBL" id="AKG91333.1"/>
    </source>
</evidence>
<dbReference type="KEGG" id="gah:GAH_01366"/>
<dbReference type="RefSeq" id="WP_048095553.1">
    <property type="nucleotide sequence ID" value="NZ_CP011267.1"/>
</dbReference>
<dbReference type="InterPro" id="IPR002716">
    <property type="entry name" value="PIN_dom"/>
</dbReference>
<organism evidence="2 3">
    <name type="scientific">Geoglobus ahangari</name>
    <dbReference type="NCBI Taxonomy" id="113653"/>
    <lineage>
        <taxon>Archaea</taxon>
        <taxon>Methanobacteriati</taxon>
        <taxon>Methanobacteriota</taxon>
        <taxon>Archaeoglobi</taxon>
        <taxon>Archaeoglobales</taxon>
        <taxon>Archaeoglobaceae</taxon>
        <taxon>Geoglobus</taxon>
    </lineage>
</organism>
<dbReference type="STRING" id="113653.GAH_01366"/>
<protein>
    <submittedName>
        <fullName evidence="2">Putative nucleic acid-binding protein, contains PIN domain</fullName>
    </submittedName>
</protein>
<proteinExistence type="predicted"/>
<sequence length="138" mass="15770">MREGGTKFLIDTNVFIAAVKKGWTKTTELVLHLLSNPEFVLVANDVLLAEYERYAKAFDAENFLEFMRLRVIIVNPSDEEIKVCRQYFPENEVADTIYAATCLKTNAVLITNDKHFDSIRKAGLIEVWNISEAISRIL</sequence>
<dbReference type="Pfam" id="PF01850">
    <property type="entry name" value="PIN"/>
    <property type="match status" value="1"/>
</dbReference>
<gene>
    <name evidence="2" type="ORF">GAH_01366</name>
</gene>
<dbReference type="Gene3D" id="3.40.50.1010">
    <property type="entry name" value="5'-nuclease"/>
    <property type="match status" value="1"/>
</dbReference>
<dbReference type="PATRIC" id="fig|113653.22.peg.1351"/>
<name>A0A0F7IDB6_9EURY</name>
<dbReference type="EMBL" id="CP011267">
    <property type="protein sequence ID" value="AKG91333.1"/>
    <property type="molecule type" value="Genomic_DNA"/>
</dbReference>
<evidence type="ECO:0000259" key="1">
    <source>
        <dbReference type="SMART" id="SM00670"/>
    </source>
</evidence>
<dbReference type="SUPFAM" id="SSF88723">
    <property type="entry name" value="PIN domain-like"/>
    <property type="match status" value="1"/>
</dbReference>
<keyword evidence="3" id="KW-1185">Reference proteome</keyword>
<dbReference type="SMART" id="SM00670">
    <property type="entry name" value="PINc"/>
    <property type="match status" value="1"/>
</dbReference>
<dbReference type="HOGENOM" id="CLU_1801790_0_0_2"/>
<evidence type="ECO:0000313" key="3">
    <source>
        <dbReference type="Proteomes" id="UP000034723"/>
    </source>
</evidence>